<accession>A0A9P6KQR4</accession>
<dbReference type="AlphaFoldDB" id="A0A9P6KQR4"/>
<gene>
    <name evidence="1" type="ORF">PMIN01_05958</name>
</gene>
<proteinExistence type="predicted"/>
<dbReference type="EMBL" id="WJXW01000005">
    <property type="protein sequence ID" value="KAF9736043.1"/>
    <property type="molecule type" value="Genomic_DNA"/>
</dbReference>
<dbReference type="OrthoDB" id="10368150at2759"/>
<sequence length="150" mass="16398">MGTLAVFSSWTIVQRALEHRLPKRHERVRAVFEIGGKCKRSATNRFQVGREVARTMRLGEPVAHSARRCTSGQDLCLDRAPIAEQPCEVVPLPLRNVPSQPSAHASRTSQIRPGCFAQATKDLRGRGGCTVTSSAWPIVPFLITVPGISS</sequence>
<name>A0A9P6KQR4_9PLEO</name>
<reference evidence="1" key="1">
    <citation type="journal article" date="2020" name="Mol. Plant Microbe Interact.">
        <title>Genome Sequence of the Biocontrol Agent Coniothyrium minitans strain Conio (IMI 134523).</title>
        <authorList>
            <person name="Patel D."/>
            <person name="Shittu T.A."/>
            <person name="Baroncelli R."/>
            <person name="Muthumeenakshi S."/>
            <person name="Osborne T.H."/>
            <person name="Janganan T.K."/>
            <person name="Sreenivasaprasad S."/>
        </authorList>
    </citation>
    <scope>NUCLEOTIDE SEQUENCE</scope>
    <source>
        <strain evidence="1">Conio</strain>
    </source>
</reference>
<dbReference type="Proteomes" id="UP000756921">
    <property type="component" value="Unassembled WGS sequence"/>
</dbReference>
<evidence type="ECO:0000313" key="2">
    <source>
        <dbReference type="Proteomes" id="UP000756921"/>
    </source>
</evidence>
<comment type="caution">
    <text evidence="1">The sequence shown here is derived from an EMBL/GenBank/DDBJ whole genome shotgun (WGS) entry which is preliminary data.</text>
</comment>
<protein>
    <submittedName>
        <fullName evidence="1">Uncharacterized protein</fullName>
    </submittedName>
</protein>
<keyword evidence="2" id="KW-1185">Reference proteome</keyword>
<evidence type="ECO:0000313" key="1">
    <source>
        <dbReference type="EMBL" id="KAF9736043.1"/>
    </source>
</evidence>
<organism evidence="1 2">
    <name type="scientific">Paraphaeosphaeria minitans</name>
    <dbReference type="NCBI Taxonomy" id="565426"/>
    <lineage>
        <taxon>Eukaryota</taxon>
        <taxon>Fungi</taxon>
        <taxon>Dikarya</taxon>
        <taxon>Ascomycota</taxon>
        <taxon>Pezizomycotina</taxon>
        <taxon>Dothideomycetes</taxon>
        <taxon>Pleosporomycetidae</taxon>
        <taxon>Pleosporales</taxon>
        <taxon>Massarineae</taxon>
        <taxon>Didymosphaeriaceae</taxon>
        <taxon>Paraphaeosphaeria</taxon>
    </lineage>
</organism>